<keyword evidence="2" id="KW-1185">Reference proteome</keyword>
<protein>
    <submittedName>
        <fullName evidence="1">Uncharacterized protein</fullName>
    </submittedName>
</protein>
<dbReference type="EMBL" id="CP094669">
    <property type="protein sequence ID" value="UOG73710.1"/>
    <property type="molecule type" value="Genomic_DNA"/>
</dbReference>
<sequence length="120" mass="13236">MRTTLLDTVTTLPNGQIAWSTYWRLCWEPYPGAQAYEMQTATDEGISPKLRRLPAACYRLQVAAGRNAKSQGFLNRKQLLDLQAGQLSFRIRAVLGPNQFSAWSAPTRLEPATAAAAAPN</sequence>
<name>A0ABY4CWZ5_9BACT</name>
<evidence type="ECO:0000313" key="2">
    <source>
        <dbReference type="Proteomes" id="UP000831113"/>
    </source>
</evidence>
<dbReference type="RefSeq" id="WP_243796510.1">
    <property type="nucleotide sequence ID" value="NZ_CP094669.1"/>
</dbReference>
<dbReference type="Proteomes" id="UP000831113">
    <property type="component" value="Chromosome"/>
</dbReference>
<accession>A0ABY4CWZ5</accession>
<reference evidence="1 2" key="1">
    <citation type="submission" date="2022-03" db="EMBL/GenBank/DDBJ databases">
        <title>Hymenobactersp. isolated from the air.</title>
        <authorList>
            <person name="Won M."/>
            <person name="Kwon S.-W."/>
        </authorList>
    </citation>
    <scope>NUCLEOTIDE SEQUENCE [LARGE SCALE GENOMIC DNA]</scope>
    <source>
        <strain evidence="1 2">KACC 21982</strain>
    </source>
</reference>
<organism evidence="1 2">
    <name type="scientific">Hymenobacter tibetensis</name>
    <dbReference type="NCBI Taxonomy" id="497967"/>
    <lineage>
        <taxon>Bacteria</taxon>
        <taxon>Pseudomonadati</taxon>
        <taxon>Bacteroidota</taxon>
        <taxon>Cytophagia</taxon>
        <taxon>Cytophagales</taxon>
        <taxon>Hymenobacteraceae</taxon>
        <taxon>Hymenobacter</taxon>
    </lineage>
</organism>
<evidence type="ECO:0000313" key="1">
    <source>
        <dbReference type="EMBL" id="UOG73710.1"/>
    </source>
</evidence>
<gene>
    <name evidence="1" type="ORF">MTX78_16490</name>
</gene>
<proteinExistence type="predicted"/>